<reference evidence="3" key="1">
    <citation type="submission" date="2022-07" db="EMBL/GenBank/DDBJ databases">
        <title>The genome of Lyophyllum shimeji provides insight into the initial evolution of ectomycorrhizal fungal genome.</title>
        <authorList>
            <person name="Kobayashi Y."/>
            <person name="Shibata T."/>
            <person name="Hirakawa H."/>
            <person name="Shigenobu S."/>
            <person name="Nishiyama T."/>
            <person name="Yamada A."/>
            <person name="Hasebe M."/>
            <person name="Kawaguchi M."/>
        </authorList>
    </citation>
    <scope>NUCLEOTIDE SEQUENCE</scope>
    <source>
        <strain evidence="3">AT787</strain>
    </source>
</reference>
<name>A0A9P3UU28_LYOSH</name>
<keyword evidence="4" id="KW-1185">Reference proteome</keyword>
<feature type="region of interest" description="Disordered" evidence="1">
    <location>
        <begin position="30"/>
        <end position="53"/>
    </location>
</feature>
<evidence type="ECO:0000256" key="2">
    <source>
        <dbReference type="SAM" id="Phobius"/>
    </source>
</evidence>
<keyword evidence="2" id="KW-1133">Transmembrane helix</keyword>
<feature type="transmembrane region" description="Helical" evidence="2">
    <location>
        <begin position="75"/>
        <end position="95"/>
    </location>
</feature>
<evidence type="ECO:0000256" key="1">
    <source>
        <dbReference type="SAM" id="MobiDB-lite"/>
    </source>
</evidence>
<feature type="compositionally biased region" description="Low complexity" evidence="1">
    <location>
        <begin position="114"/>
        <end position="131"/>
    </location>
</feature>
<evidence type="ECO:0000313" key="4">
    <source>
        <dbReference type="Proteomes" id="UP001063166"/>
    </source>
</evidence>
<dbReference type="Proteomes" id="UP001063166">
    <property type="component" value="Unassembled WGS sequence"/>
</dbReference>
<protein>
    <submittedName>
        <fullName evidence="3">Uncharacterized protein</fullName>
    </submittedName>
</protein>
<dbReference type="AlphaFoldDB" id="A0A9P3UU28"/>
<accession>A0A9P3UU28</accession>
<dbReference type="EMBL" id="BRPK01000016">
    <property type="protein sequence ID" value="GLB44290.1"/>
    <property type="molecule type" value="Genomic_DNA"/>
</dbReference>
<proteinExistence type="predicted"/>
<feature type="compositionally biased region" description="Polar residues" evidence="1">
    <location>
        <begin position="135"/>
        <end position="161"/>
    </location>
</feature>
<comment type="caution">
    <text evidence="3">The sequence shown here is derived from an EMBL/GenBank/DDBJ whole genome shotgun (WGS) entry which is preliminary data.</text>
</comment>
<gene>
    <name evidence="3" type="ORF">LshimejAT787_1602200</name>
</gene>
<organism evidence="3 4">
    <name type="scientific">Lyophyllum shimeji</name>
    <name type="common">Hon-shimeji</name>
    <name type="synonym">Tricholoma shimeji</name>
    <dbReference type="NCBI Taxonomy" id="47721"/>
    <lineage>
        <taxon>Eukaryota</taxon>
        <taxon>Fungi</taxon>
        <taxon>Dikarya</taxon>
        <taxon>Basidiomycota</taxon>
        <taxon>Agaricomycotina</taxon>
        <taxon>Agaricomycetes</taxon>
        <taxon>Agaricomycetidae</taxon>
        <taxon>Agaricales</taxon>
        <taxon>Tricholomatineae</taxon>
        <taxon>Lyophyllaceae</taxon>
        <taxon>Lyophyllum</taxon>
    </lineage>
</organism>
<keyword evidence="2" id="KW-0812">Transmembrane</keyword>
<dbReference type="OrthoDB" id="3268868at2759"/>
<feature type="region of interest" description="Disordered" evidence="1">
    <location>
        <begin position="96"/>
        <end position="161"/>
    </location>
</feature>
<keyword evidence="2" id="KW-0472">Membrane</keyword>
<evidence type="ECO:0000313" key="3">
    <source>
        <dbReference type="EMBL" id="GLB44290.1"/>
    </source>
</evidence>
<sequence>MPSTTGHYDQNLLAAAPAATKAQLQEGYTTDLLNPDHGKATPPPSTPAPDLERGLVNKEYLSPARAPPFWRTRKGIIIIAVAAVVVLAAVIGGAVGGTRNKHKDSGDSGGLGESASTSPTSSSTAPDSAGPVAGSNPTATGTQPSTSTAPPVSTVEQGGPAQTTQSILFAGVLQTGTL</sequence>